<evidence type="ECO:0000313" key="2">
    <source>
        <dbReference type="Proteomes" id="UP001177140"/>
    </source>
</evidence>
<dbReference type="Proteomes" id="UP001177140">
    <property type="component" value="Unassembled WGS sequence"/>
</dbReference>
<proteinExistence type="predicted"/>
<reference evidence="1" key="1">
    <citation type="submission" date="2022-03" db="EMBL/GenBank/DDBJ databases">
        <title>A functionally conserved STORR gene fusion in Papaver species that diverged 16.8 million years ago.</title>
        <authorList>
            <person name="Catania T."/>
        </authorList>
    </citation>
    <scope>NUCLEOTIDE SEQUENCE</scope>
    <source>
        <strain evidence="1">S-191538</strain>
    </source>
</reference>
<organism evidence="1 2">
    <name type="scientific">Papaver nudicaule</name>
    <name type="common">Iceland poppy</name>
    <dbReference type="NCBI Taxonomy" id="74823"/>
    <lineage>
        <taxon>Eukaryota</taxon>
        <taxon>Viridiplantae</taxon>
        <taxon>Streptophyta</taxon>
        <taxon>Embryophyta</taxon>
        <taxon>Tracheophyta</taxon>
        <taxon>Spermatophyta</taxon>
        <taxon>Magnoliopsida</taxon>
        <taxon>Ranunculales</taxon>
        <taxon>Papaveraceae</taxon>
        <taxon>Papaveroideae</taxon>
        <taxon>Papaver</taxon>
    </lineage>
</organism>
<protein>
    <submittedName>
        <fullName evidence="1">Uncharacterized protein</fullName>
    </submittedName>
</protein>
<name>A0AA42AYP7_PAPNU</name>
<dbReference type="EMBL" id="JAJJMA010261889">
    <property type="protein sequence ID" value="MCL7044774.1"/>
    <property type="molecule type" value="Genomic_DNA"/>
</dbReference>
<accession>A0AA42AYP7</accession>
<dbReference type="AlphaFoldDB" id="A0AA42AYP7"/>
<evidence type="ECO:0000313" key="1">
    <source>
        <dbReference type="EMBL" id="MCL7044774.1"/>
    </source>
</evidence>
<keyword evidence="2" id="KW-1185">Reference proteome</keyword>
<gene>
    <name evidence="1" type="ORF">MKW94_024860</name>
</gene>
<comment type="caution">
    <text evidence="1">The sequence shown here is derived from an EMBL/GenBank/DDBJ whole genome shotgun (WGS) entry which is preliminary data.</text>
</comment>
<sequence length="55" mass="6289">MCKHWIKKKSADGTASRKHLVMPHRAGTMSFVNHAIEVTTKINQCRFDVYVDVAM</sequence>